<dbReference type="InterPro" id="IPR050600">
    <property type="entry name" value="SETD3_SETD6_MTase"/>
</dbReference>
<dbReference type="GO" id="GO:0016279">
    <property type="term" value="F:protein-lysine N-methyltransferase activity"/>
    <property type="evidence" value="ECO:0007669"/>
    <property type="project" value="TreeGrafter"/>
</dbReference>
<comment type="caution">
    <text evidence="6">The sequence shown here is derived from an EMBL/GenBank/DDBJ whole genome shotgun (WGS) entry which is preliminary data.</text>
</comment>
<dbReference type="GO" id="GO:0032259">
    <property type="term" value="P:methylation"/>
    <property type="evidence" value="ECO:0007669"/>
    <property type="project" value="UniProtKB-KW"/>
</dbReference>
<dbReference type="Proteomes" id="UP000187209">
    <property type="component" value="Unassembled WGS sequence"/>
</dbReference>
<dbReference type="EMBL" id="MPUH01000089">
    <property type="protein sequence ID" value="OMJ91060.1"/>
    <property type="molecule type" value="Genomic_DNA"/>
</dbReference>
<name>A0A1R2CQ13_9CILI</name>
<organism evidence="6 7">
    <name type="scientific">Stentor coeruleus</name>
    <dbReference type="NCBI Taxonomy" id="5963"/>
    <lineage>
        <taxon>Eukaryota</taxon>
        <taxon>Sar</taxon>
        <taxon>Alveolata</taxon>
        <taxon>Ciliophora</taxon>
        <taxon>Postciliodesmatophora</taxon>
        <taxon>Heterotrichea</taxon>
        <taxon>Heterotrichida</taxon>
        <taxon>Stentoridae</taxon>
        <taxon>Stentor</taxon>
    </lineage>
</organism>
<keyword evidence="1" id="KW-0489">Methyltransferase</keyword>
<reference evidence="6 7" key="1">
    <citation type="submission" date="2016-11" db="EMBL/GenBank/DDBJ databases">
        <title>The macronuclear genome of Stentor coeruleus: a giant cell with tiny introns.</title>
        <authorList>
            <person name="Slabodnick M."/>
            <person name="Ruby J.G."/>
            <person name="Reiff S.B."/>
            <person name="Swart E.C."/>
            <person name="Gosai S."/>
            <person name="Prabakaran S."/>
            <person name="Witkowska E."/>
            <person name="Larue G.E."/>
            <person name="Fisher S."/>
            <person name="Freeman R.M."/>
            <person name="Gunawardena J."/>
            <person name="Chu W."/>
            <person name="Stover N.A."/>
            <person name="Gregory B.D."/>
            <person name="Nowacki M."/>
            <person name="Derisi J."/>
            <person name="Roy S.W."/>
            <person name="Marshall W.F."/>
            <person name="Sood P."/>
        </authorList>
    </citation>
    <scope>NUCLEOTIDE SEQUENCE [LARGE SCALE GENOMIC DNA]</scope>
    <source>
        <strain evidence="6">WM001</strain>
    </source>
</reference>
<proteinExistence type="predicted"/>
<dbReference type="Gene3D" id="1.25.40.10">
    <property type="entry name" value="Tetratricopeptide repeat domain"/>
    <property type="match status" value="1"/>
</dbReference>
<sequence length="526" mass="60832">MDFDTYCAKAHEALKDKNWLKAYSLVKKIILYEPEDAIWAFCIAKICAKLKKFYEAKNYINLIPLDIPGKNTRKLIAKIYLETNQIEKALAVCPEDMKNNIIEELESENIGELKEKINDLIQWIKDNGGYVGPINVKNFGSKFRGLASNIFIEPNEKILIVPKELIITKDTCTTSYTQIFKDKFLSHHSLFALFIMIEKKNPLSSWNKFLSVLPEDYSNFPIFFTPEEISYLNGSSLLKILAKEIKCLEQDYLIISSANLLTYEEFLKGRMLVSSRLFSVKAEKDQSGLVPFADFFNHTYKSSLSWGYNFDDNGFTVETQESYERGMEITIDYGKKSNLKLMMGYGFATEENTADEYIFELYLKKSDPLYGIKSEIIQNKNEFHLSATTESNEFNELLGFLRFSYCKDQTFIDNLKKTYNLKNFFFISLQNEILALTKLQKICASALSELSELILILERKYEAFNQKTLNQKNILITLQGEKKVLQWGILFTTEFLNFFNNPNQCALNTEPSFGTYIKSTIIPNIF</sequence>
<evidence type="ECO:0000313" key="7">
    <source>
        <dbReference type="Proteomes" id="UP000187209"/>
    </source>
</evidence>
<gene>
    <name evidence="6" type="ORF">SteCoe_6416</name>
</gene>
<keyword evidence="3" id="KW-0949">S-adenosyl-L-methionine</keyword>
<evidence type="ECO:0000256" key="3">
    <source>
        <dbReference type="ARBA" id="ARBA00022691"/>
    </source>
</evidence>
<dbReference type="Gene3D" id="3.90.1420.10">
    <property type="entry name" value="Rubisco LSMT, substrate-binding domain"/>
    <property type="match status" value="1"/>
</dbReference>
<dbReference type="SUPFAM" id="SSF82199">
    <property type="entry name" value="SET domain"/>
    <property type="match status" value="1"/>
</dbReference>
<dbReference type="AlphaFoldDB" id="A0A1R2CQ13"/>
<evidence type="ECO:0000259" key="4">
    <source>
        <dbReference type="Pfam" id="PF00856"/>
    </source>
</evidence>
<keyword evidence="2" id="KW-0808">Transferase</keyword>
<dbReference type="InterPro" id="IPR046341">
    <property type="entry name" value="SET_dom_sf"/>
</dbReference>
<evidence type="ECO:0000256" key="2">
    <source>
        <dbReference type="ARBA" id="ARBA00022679"/>
    </source>
</evidence>
<dbReference type="Pfam" id="PF09273">
    <property type="entry name" value="Rubis-subs-bind"/>
    <property type="match status" value="1"/>
</dbReference>
<dbReference type="CDD" id="cd10527">
    <property type="entry name" value="SET_LSMT"/>
    <property type="match status" value="1"/>
</dbReference>
<evidence type="ECO:0000313" key="6">
    <source>
        <dbReference type="EMBL" id="OMJ91060.1"/>
    </source>
</evidence>
<evidence type="ECO:0000256" key="1">
    <source>
        <dbReference type="ARBA" id="ARBA00022603"/>
    </source>
</evidence>
<dbReference type="Pfam" id="PF00856">
    <property type="entry name" value="SET"/>
    <property type="match status" value="1"/>
</dbReference>
<protein>
    <recommendedName>
        <fullName evidence="8">SET domain-containing protein</fullName>
    </recommendedName>
</protein>
<feature type="domain" description="Rubisco LSMT substrate-binding" evidence="5">
    <location>
        <begin position="365"/>
        <end position="485"/>
    </location>
</feature>
<evidence type="ECO:0008006" key="8">
    <source>
        <dbReference type="Google" id="ProtNLM"/>
    </source>
</evidence>
<dbReference type="SUPFAM" id="SSF48452">
    <property type="entry name" value="TPR-like"/>
    <property type="match status" value="1"/>
</dbReference>
<feature type="domain" description="SET" evidence="4">
    <location>
        <begin position="144"/>
        <end position="334"/>
    </location>
</feature>
<dbReference type="Gene3D" id="3.90.1410.10">
    <property type="entry name" value="set domain protein methyltransferase, domain 1"/>
    <property type="match status" value="1"/>
</dbReference>
<dbReference type="OrthoDB" id="295158at2759"/>
<dbReference type="InterPro" id="IPR001214">
    <property type="entry name" value="SET_dom"/>
</dbReference>
<dbReference type="InterPro" id="IPR015353">
    <property type="entry name" value="Rubisco_LSMT_subst-bd"/>
</dbReference>
<dbReference type="PANTHER" id="PTHR13271">
    <property type="entry name" value="UNCHARACTERIZED PUTATIVE METHYLTRANSFERASE"/>
    <property type="match status" value="1"/>
</dbReference>
<dbReference type="InterPro" id="IPR036464">
    <property type="entry name" value="Rubisco_LSMT_subst-bd_sf"/>
</dbReference>
<keyword evidence="7" id="KW-1185">Reference proteome</keyword>
<dbReference type="PANTHER" id="PTHR13271:SF137">
    <property type="entry name" value="SET DOMAIN-CONTAINING PROTEIN"/>
    <property type="match status" value="1"/>
</dbReference>
<dbReference type="InterPro" id="IPR011990">
    <property type="entry name" value="TPR-like_helical_dom_sf"/>
</dbReference>
<evidence type="ECO:0000259" key="5">
    <source>
        <dbReference type="Pfam" id="PF09273"/>
    </source>
</evidence>
<accession>A0A1R2CQ13</accession>